<dbReference type="InterPro" id="IPR054291">
    <property type="entry name" value="DUF7027"/>
</dbReference>
<keyword evidence="1" id="KW-1133">Transmembrane helix</keyword>
<protein>
    <submittedName>
        <fullName evidence="5">MARVEL domain-containing protein</fullName>
    </submittedName>
</protein>
<reference evidence="5" key="1">
    <citation type="submission" date="2016-06" db="UniProtKB">
        <authorList>
            <consortium name="WormBaseParasite"/>
        </authorList>
    </citation>
    <scope>IDENTIFICATION</scope>
</reference>
<sequence>MTSVTEAQETVTEDEKHEKSAFVFDKDDAFYMAPAVARLMHYRNAAVLCGLIEITILIVTIFGFFSLQLEKGNTHLWLSTALIILLVFATVTTFLMIYGILAEKPKYMWPQMAFMHIEVTILTIAAILSITSMSMGLQATHRLFGIFIRLIFGRVKV</sequence>
<feature type="transmembrane region" description="Helical" evidence="1">
    <location>
        <begin position="113"/>
        <end position="133"/>
    </location>
</feature>
<feature type="domain" description="DUF7027" evidence="2">
    <location>
        <begin position="52"/>
        <end position="131"/>
    </location>
</feature>
<dbReference type="AlphaFoldDB" id="A0A183EC39"/>
<feature type="transmembrane region" description="Helical" evidence="1">
    <location>
        <begin position="45"/>
        <end position="65"/>
    </location>
</feature>
<organism evidence="5">
    <name type="scientific">Gongylonema pulchrum</name>
    <dbReference type="NCBI Taxonomy" id="637853"/>
    <lineage>
        <taxon>Eukaryota</taxon>
        <taxon>Metazoa</taxon>
        <taxon>Ecdysozoa</taxon>
        <taxon>Nematoda</taxon>
        <taxon>Chromadorea</taxon>
        <taxon>Rhabditida</taxon>
        <taxon>Spirurina</taxon>
        <taxon>Spiruromorpha</taxon>
        <taxon>Spiruroidea</taxon>
        <taxon>Gongylonematidae</taxon>
        <taxon>Gongylonema</taxon>
    </lineage>
</organism>
<evidence type="ECO:0000313" key="4">
    <source>
        <dbReference type="Proteomes" id="UP000271098"/>
    </source>
</evidence>
<keyword evidence="1" id="KW-0472">Membrane</keyword>
<dbReference type="WBParaSite" id="GPUH_0001855501-mRNA-1">
    <property type="protein sequence ID" value="GPUH_0001855501-mRNA-1"/>
    <property type="gene ID" value="GPUH_0001855501"/>
</dbReference>
<evidence type="ECO:0000313" key="5">
    <source>
        <dbReference type="WBParaSite" id="GPUH_0001855501-mRNA-1"/>
    </source>
</evidence>
<dbReference type="EMBL" id="UYRT01086925">
    <property type="protein sequence ID" value="VDN31935.1"/>
    <property type="molecule type" value="Genomic_DNA"/>
</dbReference>
<feature type="transmembrane region" description="Helical" evidence="1">
    <location>
        <begin position="77"/>
        <end position="101"/>
    </location>
</feature>
<evidence type="ECO:0000259" key="2">
    <source>
        <dbReference type="Pfam" id="PF22954"/>
    </source>
</evidence>
<dbReference type="OrthoDB" id="5772927at2759"/>
<proteinExistence type="predicted"/>
<evidence type="ECO:0000256" key="1">
    <source>
        <dbReference type="SAM" id="Phobius"/>
    </source>
</evidence>
<keyword evidence="1" id="KW-0812">Transmembrane</keyword>
<reference evidence="3 4" key="2">
    <citation type="submission" date="2018-11" db="EMBL/GenBank/DDBJ databases">
        <authorList>
            <consortium name="Pathogen Informatics"/>
        </authorList>
    </citation>
    <scope>NUCLEOTIDE SEQUENCE [LARGE SCALE GENOMIC DNA]</scope>
</reference>
<accession>A0A183EC39</accession>
<gene>
    <name evidence="3" type="ORF">GPUH_LOCUS18530</name>
</gene>
<dbReference type="Proteomes" id="UP000271098">
    <property type="component" value="Unassembled WGS sequence"/>
</dbReference>
<dbReference type="Pfam" id="PF22954">
    <property type="entry name" value="DUF7027"/>
    <property type="match status" value="1"/>
</dbReference>
<name>A0A183EC39_9BILA</name>
<keyword evidence="4" id="KW-1185">Reference proteome</keyword>
<evidence type="ECO:0000313" key="3">
    <source>
        <dbReference type="EMBL" id="VDN31935.1"/>
    </source>
</evidence>